<dbReference type="Proteomes" id="UP000467840">
    <property type="component" value="Chromosome 9"/>
</dbReference>
<evidence type="ECO:0000313" key="2">
    <source>
        <dbReference type="Proteomes" id="UP000467840"/>
    </source>
</evidence>
<dbReference type="EMBL" id="JAAGAX010000008">
    <property type="protein sequence ID" value="KAF2307513.1"/>
    <property type="molecule type" value="Genomic_DNA"/>
</dbReference>
<gene>
    <name evidence="1" type="ORF">GH714_029330</name>
</gene>
<name>A0A6A6M583_HEVBR</name>
<evidence type="ECO:0000313" key="1">
    <source>
        <dbReference type="EMBL" id="KAF2307513.1"/>
    </source>
</evidence>
<proteinExistence type="predicted"/>
<reference evidence="1 2" key="1">
    <citation type="journal article" date="2020" name="Mol. Plant">
        <title>The Chromosome-Based Rubber Tree Genome Provides New Insights into Spurge Genome Evolution and Rubber Biosynthesis.</title>
        <authorList>
            <person name="Liu J."/>
            <person name="Shi C."/>
            <person name="Shi C.C."/>
            <person name="Li W."/>
            <person name="Zhang Q.J."/>
            <person name="Zhang Y."/>
            <person name="Li K."/>
            <person name="Lu H.F."/>
            <person name="Shi C."/>
            <person name="Zhu S.T."/>
            <person name="Xiao Z.Y."/>
            <person name="Nan H."/>
            <person name="Yue Y."/>
            <person name="Zhu X.G."/>
            <person name="Wu Y."/>
            <person name="Hong X.N."/>
            <person name="Fan G.Y."/>
            <person name="Tong Y."/>
            <person name="Zhang D."/>
            <person name="Mao C.L."/>
            <person name="Liu Y.L."/>
            <person name="Hao S.J."/>
            <person name="Liu W.Q."/>
            <person name="Lv M.Q."/>
            <person name="Zhang H.B."/>
            <person name="Liu Y."/>
            <person name="Hu-Tang G.R."/>
            <person name="Wang J.P."/>
            <person name="Wang J.H."/>
            <person name="Sun Y.H."/>
            <person name="Ni S.B."/>
            <person name="Chen W.B."/>
            <person name="Zhang X.C."/>
            <person name="Jiao Y.N."/>
            <person name="Eichler E.E."/>
            <person name="Li G.H."/>
            <person name="Liu X."/>
            <person name="Gao L.Z."/>
        </authorList>
    </citation>
    <scope>NUCLEOTIDE SEQUENCE [LARGE SCALE GENOMIC DNA]</scope>
    <source>
        <strain evidence="2">cv. GT1</strain>
        <tissue evidence="1">Leaf</tissue>
    </source>
</reference>
<keyword evidence="2" id="KW-1185">Reference proteome</keyword>
<accession>A0A6A6M583</accession>
<evidence type="ECO:0008006" key="3">
    <source>
        <dbReference type="Google" id="ProtNLM"/>
    </source>
</evidence>
<organism evidence="1 2">
    <name type="scientific">Hevea brasiliensis</name>
    <name type="common">Para rubber tree</name>
    <name type="synonym">Siphonia brasiliensis</name>
    <dbReference type="NCBI Taxonomy" id="3981"/>
    <lineage>
        <taxon>Eukaryota</taxon>
        <taxon>Viridiplantae</taxon>
        <taxon>Streptophyta</taxon>
        <taxon>Embryophyta</taxon>
        <taxon>Tracheophyta</taxon>
        <taxon>Spermatophyta</taxon>
        <taxon>Magnoliopsida</taxon>
        <taxon>eudicotyledons</taxon>
        <taxon>Gunneridae</taxon>
        <taxon>Pentapetalae</taxon>
        <taxon>rosids</taxon>
        <taxon>fabids</taxon>
        <taxon>Malpighiales</taxon>
        <taxon>Euphorbiaceae</taxon>
        <taxon>Crotonoideae</taxon>
        <taxon>Micrandreae</taxon>
        <taxon>Hevea</taxon>
    </lineage>
</organism>
<protein>
    <recommendedName>
        <fullName evidence="3">DUF4283 domain-containing protein</fullName>
    </recommendedName>
</protein>
<dbReference type="AlphaFoldDB" id="A0A6A6M583"/>
<comment type="caution">
    <text evidence="1">The sequence shown here is derived from an EMBL/GenBank/DDBJ whole genome shotgun (WGS) entry which is preliminary data.</text>
</comment>
<sequence length="176" mass="20448">MVSSSSVLVDEMGDISLEEKELGGDCMQRLRVMRILQRVFIGDFNDILSHSEKFGRIAHPTWLIEDFHQVIQDYDLYDFGMLYRPKKFRFENKWLIEGDCKEIIALDWHEGKDLSIQSQIHACTLELSAWGEIKANPLRSSCWIVRNLHELCGCRDLVSLSLFDVVNSQYHNLLNA</sequence>